<dbReference type="Gene3D" id="2.60.40.10">
    <property type="entry name" value="Immunoglobulins"/>
    <property type="match status" value="3"/>
</dbReference>
<keyword evidence="6" id="KW-1185">Reference proteome</keyword>
<dbReference type="Pfam" id="PF07686">
    <property type="entry name" value="V-set"/>
    <property type="match status" value="1"/>
</dbReference>
<dbReference type="SMART" id="SM00409">
    <property type="entry name" value="IG"/>
    <property type="match status" value="1"/>
</dbReference>
<dbReference type="InterPro" id="IPR003599">
    <property type="entry name" value="Ig_sub"/>
</dbReference>
<accession>A0A7R9QRT6</accession>
<dbReference type="InterPro" id="IPR013106">
    <property type="entry name" value="Ig_V-set"/>
</dbReference>
<evidence type="ECO:0000256" key="1">
    <source>
        <dbReference type="ARBA" id="ARBA00011360"/>
    </source>
</evidence>
<dbReference type="InterPro" id="IPR036179">
    <property type="entry name" value="Ig-like_dom_sf"/>
</dbReference>
<keyword evidence="3" id="KW-0732">Signal</keyword>
<dbReference type="InterPro" id="IPR007110">
    <property type="entry name" value="Ig-like_dom"/>
</dbReference>
<dbReference type="SUPFAM" id="SSF48726">
    <property type="entry name" value="Immunoglobulin"/>
    <property type="match status" value="2"/>
</dbReference>
<dbReference type="InterPro" id="IPR013783">
    <property type="entry name" value="Ig-like_fold"/>
</dbReference>
<feature type="chain" id="PRO_5035593310" description="Platelet-derived growth factor receptor-like protein" evidence="3">
    <location>
        <begin position="22"/>
        <end position="363"/>
    </location>
</feature>
<gene>
    <name evidence="5" type="ORF">ONB1V03_LOCUS12514</name>
</gene>
<dbReference type="CDD" id="cd00096">
    <property type="entry name" value="Ig"/>
    <property type="match status" value="1"/>
</dbReference>
<feature type="signal peptide" evidence="3">
    <location>
        <begin position="1"/>
        <end position="21"/>
    </location>
</feature>
<evidence type="ECO:0000259" key="4">
    <source>
        <dbReference type="PROSITE" id="PS50835"/>
    </source>
</evidence>
<sequence length="363" mass="41387">MYLNAIMSLFSISSTVSVLTGFQTPPPKLTLLSPAMNGDTIDIMANTSLHLKCTGDKPMFWQFPNNNPVNDNPEYLIVPYEGNYDFMFIAVFQSQPATIPCKPTDSRAKLSLWKVHTNSEIVVNNTLGITYNSKKGYHFEYPRWDGETSLLECKVELDNTEMISSISIHWSIFPVELHPLIDDSRAKNVFINSIFTLKCFVHIELGVIIEITWDVPNKNTLERSVESMAETQRKEFNGNRYDTVSRNLTITGAQMEDEGIYHCNVTDGNGRVFSASKKVTVYENGLPPSYPLISRVGEMIRFLVDVQSFPDFESVQLFWFKNDIQIEKNHKHLLTGVKTDCQFPQTYLEIKSIELEDSGTYML</sequence>
<evidence type="ECO:0000313" key="5">
    <source>
        <dbReference type="EMBL" id="CAD7655873.1"/>
    </source>
</evidence>
<dbReference type="PIRSF" id="PIRSF000615">
    <property type="entry name" value="TyrPK_CSF1-R"/>
    <property type="match status" value="1"/>
</dbReference>
<dbReference type="InterPro" id="IPR042495">
    <property type="entry name" value="PDGFRL"/>
</dbReference>
<dbReference type="PANTHER" id="PTHR15360">
    <property type="entry name" value="PLATELET-DERIVED GROWTH FACTOR RECEPTOR LIKE"/>
    <property type="match status" value="1"/>
</dbReference>
<proteinExistence type="predicted"/>
<feature type="non-terminal residue" evidence="5">
    <location>
        <position position="363"/>
    </location>
</feature>
<dbReference type="AlphaFoldDB" id="A0A7R9QRT6"/>
<protein>
    <recommendedName>
        <fullName evidence="2">Platelet-derived growth factor receptor-like protein</fullName>
    </recommendedName>
</protein>
<dbReference type="EMBL" id="OC925021">
    <property type="protein sequence ID" value="CAD7655873.1"/>
    <property type="molecule type" value="Genomic_DNA"/>
</dbReference>
<name>A0A7R9QRT6_9ACAR</name>
<dbReference type="PROSITE" id="PS50835">
    <property type="entry name" value="IG_LIKE"/>
    <property type="match status" value="1"/>
</dbReference>
<evidence type="ECO:0000256" key="3">
    <source>
        <dbReference type="SAM" id="SignalP"/>
    </source>
</evidence>
<dbReference type="EMBL" id="CAJPVJ010010196">
    <property type="protein sequence ID" value="CAG2173060.1"/>
    <property type="molecule type" value="Genomic_DNA"/>
</dbReference>
<comment type="subunit">
    <text evidence="1">Forms a complex composed of PDGFRL, TNK2 and GRB2.</text>
</comment>
<organism evidence="5">
    <name type="scientific">Oppiella nova</name>
    <dbReference type="NCBI Taxonomy" id="334625"/>
    <lineage>
        <taxon>Eukaryota</taxon>
        <taxon>Metazoa</taxon>
        <taxon>Ecdysozoa</taxon>
        <taxon>Arthropoda</taxon>
        <taxon>Chelicerata</taxon>
        <taxon>Arachnida</taxon>
        <taxon>Acari</taxon>
        <taxon>Acariformes</taxon>
        <taxon>Sarcoptiformes</taxon>
        <taxon>Oribatida</taxon>
        <taxon>Brachypylina</taxon>
        <taxon>Oppioidea</taxon>
        <taxon>Oppiidae</taxon>
        <taxon>Oppiella</taxon>
    </lineage>
</organism>
<dbReference type="PANTHER" id="PTHR15360:SF4">
    <property type="entry name" value="PROTEIN KINASE DOMAIN-CONTAINING PROTEIN"/>
    <property type="match status" value="1"/>
</dbReference>
<feature type="domain" description="Ig-like" evidence="4">
    <location>
        <begin position="179"/>
        <end position="280"/>
    </location>
</feature>
<reference evidence="5" key="1">
    <citation type="submission" date="2020-11" db="EMBL/GenBank/DDBJ databases">
        <authorList>
            <person name="Tran Van P."/>
        </authorList>
    </citation>
    <scope>NUCLEOTIDE SEQUENCE</scope>
</reference>
<evidence type="ECO:0000256" key="2">
    <source>
        <dbReference type="ARBA" id="ARBA00019671"/>
    </source>
</evidence>
<evidence type="ECO:0000313" key="6">
    <source>
        <dbReference type="Proteomes" id="UP000728032"/>
    </source>
</evidence>
<dbReference type="Proteomes" id="UP000728032">
    <property type="component" value="Unassembled WGS sequence"/>
</dbReference>
<dbReference type="OrthoDB" id="535945at2759"/>